<feature type="domain" description="ABC transporter" evidence="10">
    <location>
        <begin position="7"/>
        <end position="244"/>
    </location>
</feature>
<evidence type="ECO:0000256" key="8">
    <source>
        <dbReference type="ARBA" id="ARBA00022967"/>
    </source>
</evidence>
<evidence type="ECO:0000256" key="4">
    <source>
        <dbReference type="ARBA" id="ARBA00022597"/>
    </source>
</evidence>
<sequence>MSAPAFLEMSDIRKSFGTIPVLQRVSFSLRKGEVHALMGGNGAGKSTLMKILTGVYTKDSGTIRIDGQPIDLHDTSAAERAGIAMIFQEFSLVPTLTVAQNIWLKREPRLSGTPFINNSEMVRRSRALLEELGVDIDPETPVGSLSVGFMQIVEIAKALSKNARILVMDEPTSSLSEAETEALFDLVAKLKRSGISIVYISHRMAEILTICDRVTVMRDGQTVLTDDCADMTVEQIVEAMLGRGNTASFEWHDRGPRPDAAPILQVRNLRLPTRVNDVTFDIRPGEIVGLAGLMGSGRTEIAETIFGRRAPVSGEVIFAGQPVRGQFDAIDRGIALVPEDRRKMGLVLEHSVKDNVLLPNLARFTRNFLVQDAEALKTVNRTIRDLSIKTDGPDKLARLLSGGNQQKIVIGKWLARDPRLLILDEPTIGVDIGAKSEIVATIRAMADRGMAVLVISSELEELMAISDRILVLHAGRIAQKMNRRDVASEEELHHAIQGHHIQPSRVVHA</sequence>
<keyword evidence="6" id="KW-0547">Nucleotide-binding</keyword>
<keyword evidence="2" id="KW-0813">Transport</keyword>
<keyword evidence="9" id="KW-0472">Membrane</keyword>
<dbReference type="InterPro" id="IPR050107">
    <property type="entry name" value="ABC_carbohydrate_import_ATPase"/>
</dbReference>
<comment type="subcellular location">
    <subcellularLocation>
        <location evidence="1">Cell membrane</location>
        <topology evidence="1">Peripheral membrane protein</topology>
    </subcellularLocation>
</comment>
<dbReference type="GO" id="GO:0005886">
    <property type="term" value="C:plasma membrane"/>
    <property type="evidence" value="ECO:0007669"/>
    <property type="project" value="UniProtKB-SubCell"/>
</dbReference>
<gene>
    <name evidence="11" type="ORF">JO391_17745</name>
</gene>
<protein>
    <submittedName>
        <fullName evidence="11">Sugar ABC transporter ATP-binding protein</fullName>
    </submittedName>
</protein>
<evidence type="ECO:0000256" key="7">
    <source>
        <dbReference type="ARBA" id="ARBA00022840"/>
    </source>
</evidence>
<accession>A0A8G0ZVQ8</accession>
<dbReference type="PROSITE" id="PS50893">
    <property type="entry name" value="ABC_TRANSPORTER_2"/>
    <property type="match status" value="2"/>
</dbReference>
<dbReference type="InterPro" id="IPR003593">
    <property type="entry name" value="AAA+_ATPase"/>
</dbReference>
<dbReference type="Gene3D" id="3.40.50.300">
    <property type="entry name" value="P-loop containing nucleotide triphosphate hydrolases"/>
    <property type="match status" value="2"/>
</dbReference>
<keyword evidence="12" id="KW-1185">Reference proteome</keyword>
<dbReference type="SUPFAM" id="SSF52540">
    <property type="entry name" value="P-loop containing nucleoside triphosphate hydrolases"/>
    <property type="match status" value="2"/>
</dbReference>
<dbReference type="InterPro" id="IPR003439">
    <property type="entry name" value="ABC_transporter-like_ATP-bd"/>
</dbReference>
<dbReference type="CDD" id="cd03215">
    <property type="entry name" value="ABC_Carb_Monos_II"/>
    <property type="match status" value="1"/>
</dbReference>
<keyword evidence="4" id="KW-0762">Sugar transport</keyword>
<dbReference type="PROSITE" id="PS00211">
    <property type="entry name" value="ABC_TRANSPORTER_1"/>
    <property type="match status" value="1"/>
</dbReference>
<dbReference type="InterPro" id="IPR017871">
    <property type="entry name" value="ABC_transporter-like_CS"/>
</dbReference>
<dbReference type="GO" id="GO:0005524">
    <property type="term" value="F:ATP binding"/>
    <property type="evidence" value="ECO:0007669"/>
    <property type="project" value="UniProtKB-KW"/>
</dbReference>
<dbReference type="AlphaFoldDB" id="A0A8G0ZVQ8"/>
<reference evidence="11" key="1">
    <citation type="submission" date="2021-02" db="EMBL/GenBank/DDBJ databases">
        <title>Rhodobacter shimadae sp. nov., an aerobic anoxygenic phototrophic bacterium isolated from a hot spring.</title>
        <authorList>
            <person name="Muramatsu S."/>
            <person name="Haruta S."/>
            <person name="Hirose S."/>
            <person name="Hanada S."/>
        </authorList>
    </citation>
    <scope>NUCLEOTIDE SEQUENCE</scope>
    <source>
        <strain evidence="11">N10</strain>
    </source>
</reference>
<name>A0A8G0ZVQ8_9RHOB</name>
<dbReference type="Pfam" id="PF00005">
    <property type="entry name" value="ABC_tran"/>
    <property type="match status" value="2"/>
</dbReference>
<evidence type="ECO:0000256" key="2">
    <source>
        <dbReference type="ARBA" id="ARBA00022448"/>
    </source>
</evidence>
<dbReference type="GO" id="GO:0016887">
    <property type="term" value="F:ATP hydrolysis activity"/>
    <property type="evidence" value="ECO:0007669"/>
    <property type="project" value="InterPro"/>
</dbReference>
<dbReference type="FunFam" id="3.40.50.300:FF:000127">
    <property type="entry name" value="Ribose import ATP-binding protein RbsA"/>
    <property type="match status" value="1"/>
</dbReference>
<keyword evidence="7 11" id="KW-0067">ATP-binding</keyword>
<evidence type="ECO:0000313" key="11">
    <source>
        <dbReference type="EMBL" id="QYZ69540.1"/>
    </source>
</evidence>
<dbReference type="RefSeq" id="WP_220661758.1">
    <property type="nucleotide sequence ID" value="NZ_CP069370.1"/>
</dbReference>
<proteinExistence type="predicted"/>
<dbReference type="Proteomes" id="UP000826300">
    <property type="component" value="Chromosome"/>
</dbReference>
<dbReference type="PANTHER" id="PTHR43790">
    <property type="entry name" value="CARBOHYDRATE TRANSPORT ATP-BINDING PROTEIN MG119-RELATED"/>
    <property type="match status" value="1"/>
</dbReference>
<dbReference type="EMBL" id="CP069370">
    <property type="protein sequence ID" value="QYZ69540.1"/>
    <property type="molecule type" value="Genomic_DNA"/>
</dbReference>
<keyword evidence="8" id="KW-1278">Translocase</keyword>
<dbReference type="InterPro" id="IPR027417">
    <property type="entry name" value="P-loop_NTPase"/>
</dbReference>
<dbReference type="PANTHER" id="PTHR43790:SF9">
    <property type="entry name" value="GALACTOFURANOSE TRANSPORTER ATP-BINDING PROTEIN YTFR"/>
    <property type="match status" value="1"/>
</dbReference>
<dbReference type="CDD" id="cd03216">
    <property type="entry name" value="ABC_Carb_Monos_I"/>
    <property type="match status" value="1"/>
</dbReference>
<evidence type="ECO:0000256" key="6">
    <source>
        <dbReference type="ARBA" id="ARBA00022741"/>
    </source>
</evidence>
<keyword evidence="5" id="KW-0677">Repeat</keyword>
<feature type="domain" description="ABC transporter" evidence="10">
    <location>
        <begin position="258"/>
        <end position="499"/>
    </location>
</feature>
<evidence type="ECO:0000256" key="9">
    <source>
        <dbReference type="ARBA" id="ARBA00023136"/>
    </source>
</evidence>
<evidence type="ECO:0000259" key="10">
    <source>
        <dbReference type="PROSITE" id="PS50893"/>
    </source>
</evidence>
<evidence type="ECO:0000256" key="5">
    <source>
        <dbReference type="ARBA" id="ARBA00022737"/>
    </source>
</evidence>
<keyword evidence="3" id="KW-1003">Cell membrane</keyword>
<organism evidence="11 12">
    <name type="scientific">Neotabrizicola shimadae</name>
    <dbReference type="NCBI Taxonomy" id="2807096"/>
    <lineage>
        <taxon>Bacteria</taxon>
        <taxon>Pseudomonadati</taxon>
        <taxon>Pseudomonadota</taxon>
        <taxon>Alphaproteobacteria</taxon>
        <taxon>Rhodobacterales</taxon>
        <taxon>Paracoccaceae</taxon>
        <taxon>Neotabrizicola</taxon>
    </lineage>
</organism>
<evidence type="ECO:0000256" key="1">
    <source>
        <dbReference type="ARBA" id="ARBA00004202"/>
    </source>
</evidence>
<evidence type="ECO:0000256" key="3">
    <source>
        <dbReference type="ARBA" id="ARBA00022475"/>
    </source>
</evidence>
<dbReference type="KEGG" id="nsm:JO391_17745"/>
<evidence type="ECO:0000313" key="12">
    <source>
        <dbReference type="Proteomes" id="UP000826300"/>
    </source>
</evidence>
<dbReference type="SMART" id="SM00382">
    <property type="entry name" value="AAA"/>
    <property type="match status" value="2"/>
</dbReference>